<gene>
    <name evidence="1" type="ORF">H8S45_03455</name>
</gene>
<dbReference type="AlphaFoldDB" id="A0A923RV15"/>
<name>A0A923RV15_9FIRM</name>
<comment type="caution">
    <text evidence="1">The sequence shown here is derived from an EMBL/GenBank/DDBJ whole genome shotgun (WGS) entry which is preliminary data.</text>
</comment>
<organism evidence="1 2">
    <name type="scientific">Agathobaculum faecis</name>
    <dbReference type="NCBI Taxonomy" id="2763013"/>
    <lineage>
        <taxon>Bacteria</taxon>
        <taxon>Bacillati</taxon>
        <taxon>Bacillota</taxon>
        <taxon>Clostridia</taxon>
        <taxon>Eubacteriales</taxon>
        <taxon>Butyricicoccaceae</taxon>
        <taxon>Agathobaculum</taxon>
    </lineage>
</organism>
<dbReference type="EMBL" id="JACOPL010000003">
    <property type="protein sequence ID" value="MBC5724527.1"/>
    <property type="molecule type" value="Genomic_DNA"/>
</dbReference>
<evidence type="ECO:0000313" key="2">
    <source>
        <dbReference type="Proteomes" id="UP000606499"/>
    </source>
</evidence>
<dbReference type="RefSeq" id="WP_054328440.1">
    <property type="nucleotide sequence ID" value="NZ_JACOPL010000003.1"/>
</dbReference>
<dbReference type="SUPFAM" id="SSF51206">
    <property type="entry name" value="cAMP-binding domain-like"/>
    <property type="match status" value="1"/>
</dbReference>
<evidence type="ECO:0000313" key="1">
    <source>
        <dbReference type="EMBL" id="MBC5724527.1"/>
    </source>
</evidence>
<keyword evidence="2" id="KW-1185">Reference proteome</keyword>
<sequence>MTILEFLSDAMLLQDDELNQRLLPPVYMRHLKKSELLIREEDMQTNVYFLMNGVLRGYFIDGEGADRYGQQQAYVGA</sequence>
<proteinExistence type="predicted"/>
<dbReference type="InterPro" id="IPR018490">
    <property type="entry name" value="cNMP-bd_dom_sf"/>
</dbReference>
<dbReference type="InterPro" id="IPR014710">
    <property type="entry name" value="RmlC-like_jellyroll"/>
</dbReference>
<dbReference type="Gene3D" id="2.60.120.10">
    <property type="entry name" value="Jelly Rolls"/>
    <property type="match status" value="1"/>
</dbReference>
<reference evidence="1" key="1">
    <citation type="submission" date="2020-08" db="EMBL/GenBank/DDBJ databases">
        <title>Genome public.</title>
        <authorList>
            <person name="Liu C."/>
            <person name="Sun Q."/>
        </authorList>
    </citation>
    <scope>NUCLEOTIDE SEQUENCE</scope>
    <source>
        <strain evidence="1">NSJ-28</strain>
    </source>
</reference>
<evidence type="ECO:0008006" key="3">
    <source>
        <dbReference type="Google" id="ProtNLM"/>
    </source>
</evidence>
<protein>
    <recommendedName>
        <fullName evidence="3">Cyclic nucleotide-binding domain-containing protein</fullName>
    </recommendedName>
</protein>
<dbReference type="Proteomes" id="UP000606499">
    <property type="component" value="Unassembled WGS sequence"/>
</dbReference>
<accession>A0A923RV15</accession>